<keyword evidence="3" id="KW-1185">Reference proteome</keyword>
<sequence length="55" mass="6116">MSTSTTQGGTLKVVPFFAYFLAAQPDENPPVPPSEEPPPPPPIWTFKWPSDWEDS</sequence>
<organism evidence="2 3">
    <name type="scientific">Nostoc piscinale CENA21</name>
    <dbReference type="NCBI Taxonomy" id="224013"/>
    <lineage>
        <taxon>Bacteria</taxon>
        <taxon>Bacillati</taxon>
        <taxon>Cyanobacteriota</taxon>
        <taxon>Cyanophyceae</taxon>
        <taxon>Nostocales</taxon>
        <taxon>Nostocaceae</taxon>
        <taxon>Nostoc</taxon>
    </lineage>
</organism>
<reference evidence="2 3" key="2">
    <citation type="journal article" date="2016" name="Genome Announc.">
        <title>Draft Genome Sequence of the N2-Fixing Cyanobacterium Nostoc piscinale CENA21, Isolated from the Brazilian Amazon Floodplain.</title>
        <authorList>
            <person name="Leao T."/>
            <person name="Guimaraes P.I."/>
            <person name="de Melo A.G."/>
            <person name="Ramos R.T."/>
            <person name="Leao P.N."/>
            <person name="Silva A."/>
            <person name="Fiore M.F."/>
            <person name="Schneider M.P."/>
        </authorList>
    </citation>
    <scope>NUCLEOTIDE SEQUENCE [LARGE SCALE GENOMIC DNA]</scope>
    <source>
        <strain evidence="2 3">CENA21</strain>
    </source>
</reference>
<feature type="compositionally biased region" description="Pro residues" evidence="1">
    <location>
        <begin position="27"/>
        <end position="43"/>
    </location>
</feature>
<accession>A0A0M3V6U4</accession>
<feature type="region of interest" description="Disordered" evidence="1">
    <location>
        <begin position="24"/>
        <end position="55"/>
    </location>
</feature>
<dbReference type="PATRIC" id="fig|224013.5.peg.1146"/>
<evidence type="ECO:0000313" key="2">
    <source>
        <dbReference type="EMBL" id="ALF56253.1"/>
    </source>
</evidence>
<dbReference type="RefSeq" id="WP_083468669.1">
    <property type="nucleotide sequence ID" value="NZ_CP012036.1"/>
</dbReference>
<dbReference type="InterPro" id="IPR022217">
    <property type="entry name" value="Prot_inh_I10_marinostatin"/>
</dbReference>
<proteinExistence type="predicted"/>
<dbReference type="Pfam" id="PF12559">
    <property type="entry name" value="Inhibitor_I10"/>
    <property type="match status" value="1"/>
</dbReference>
<dbReference type="Proteomes" id="UP000062645">
    <property type="component" value="Chromosome"/>
</dbReference>
<dbReference type="AlphaFoldDB" id="A0A0M3V6U4"/>
<evidence type="ECO:0000256" key="1">
    <source>
        <dbReference type="SAM" id="MobiDB-lite"/>
    </source>
</evidence>
<dbReference type="EMBL" id="CP012036">
    <property type="protein sequence ID" value="ALF56253.1"/>
    <property type="molecule type" value="Genomic_DNA"/>
</dbReference>
<reference evidence="3" key="1">
    <citation type="submission" date="2015-07" db="EMBL/GenBank/DDBJ databases">
        <title>Genome Of Nitrogen-Fixing Cyanobacterium Nostoc piscinale CENA21 From Solimoes/Amazon River Floodplain Sediments And Comparative Genomics To Uncover Biosynthetic Natural Products Potential.</title>
        <authorList>
            <person name="Leao T.F."/>
            <person name="Leao P.N."/>
            <person name="Guimaraes P.I."/>
            <person name="de Melo A.G.C."/>
            <person name="Ramos R.T.J."/>
            <person name="Silva A."/>
            <person name="Fiore M.F."/>
            <person name="Schneider M.P.C."/>
        </authorList>
    </citation>
    <scope>NUCLEOTIDE SEQUENCE [LARGE SCALE GENOMIC DNA]</scope>
    <source>
        <strain evidence="3">CENA21</strain>
    </source>
</reference>
<protein>
    <submittedName>
        <fullName evidence="2">Microviridin</fullName>
    </submittedName>
</protein>
<dbReference type="STRING" id="224013.ACX27_04770"/>
<dbReference type="NCBIfam" id="NF033738">
    <property type="entry name" value="microvirid_RiPP"/>
    <property type="match status" value="1"/>
</dbReference>
<evidence type="ECO:0000313" key="3">
    <source>
        <dbReference type="Proteomes" id="UP000062645"/>
    </source>
</evidence>
<dbReference type="KEGG" id="npz:ACX27_04770"/>
<gene>
    <name evidence="2" type="ORF">ACX27_04770</name>
</gene>
<name>A0A0M3V6U4_9NOSO</name>